<proteinExistence type="predicted"/>
<keyword evidence="1" id="KW-0378">Hydrolase</keyword>
<dbReference type="InterPro" id="IPR010315">
    <property type="entry name" value="DUF915_hydro-like"/>
</dbReference>
<dbReference type="EMBL" id="JADIMP010000015">
    <property type="protein sequence ID" value="MBO8440985.1"/>
    <property type="molecule type" value="Genomic_DNA"/>
</dbReference>
<sequence>MTIPTIFLHGFNGDVSSTNQMIVAAERELNLHKSMLIYVNFSGEITYLDDGLLQDHNPIIQIVFQNRFALHKFRINKLYEIVKYLKSHYHIQKINGIGHSLGANDFVDLELMYGSSEKLPKLNKLVTIAGLFNGMFGFLDRCGLTSILSNGAPKHMTYEYKQRLKYKNCFPSGIRLLNVIGKSDPIHNNDHWVSFSSARSVKFLLQDRLESYEEYIVTGPMGEHTALNRNSDVEHTVNEFIWSNDSKNKEFVSDNKQVNLKIRKII</sequence>
<accession>A0A9D9H4P9</accession>
<reference evidence="1" key="1">
    <citation type="submission" date="2020-10" db="EMBL/GenBank/DDBJ databases">
        <authorList>
            <person name="Gilroy R."/>
        </authorList>
    </citation>
    <scope>NUCLEOTIDE SEQUENCE</scope>
    <source>
        <strain evidence="1">C6-149</strain>
    </source>
</reference>
<dbReference type="Gene3D" id="3.40.50.1820">
    <property type="entry name" value="alpha/beta hydrolase"/>
    <property type="match status" value="1"/>
</dbReference>
<dbReference type="SUPFAM" id="SSF53474">
    <property type="entry name" value="alpha/beta-Hydrolases"/>
    <property type="match status" value="1"/>
</dbReference>
<comment type="caution">
    <text evidence="1">The sequence shown here is derived from an EMBL/GenBank/DDBJ whole genome shotgun (WGS) entry which is preliminary data.</text>
</comment>
<dbReference type="GO" id="GO:0016787">
    <property type="term" value="F:hydrolase activity"/>
    <property type="evidence" value="ECO:0007669"/>
    <property type="project" value="UniProtKB-KW"/>
</dbReference>
<gene>
    <name evidence="1" type="ORF">IAA89_00835</name>
</gene>
<evidence type="ECO:0000313" key="1">
    <source>
        <dbReference type="EMBL" id="MBO8440985.1"/>
    </source>
</evidence>
<reference evidence="1" key="2">
    <citation type="journal article" date="2021" name="PeerJ">
        <title>Extensive microbial diversity within the chicken gut microbiome revealed by metagenomics and culture.</title>
        <authorList>
            <person name="Gilroy R."/>
            <person name="Ravi A."/>
            <person name="Getino M."/>
            <person name="Pursley I."/>
            <person name="Horton D.L."/>
            <person name="Alikhan N.F."/>
            <person name="Baker D."/>
            <person name="Gharbi K."/>
            <person name="Hall N."/>
            <person name="Watson M."/>
            <person name="Adriaenssens E.M."/>
            <person name="Foster-Nyarko E."/>
            <person name="Jarju S."/>
            <person name="Secka A."/>
            <person name="Antonio M."/>
            <person name="Oren A."/>
            <person name="Chaudhuri R.R."/>
            <person name="La Ragione R."/>
            <person name="Hildebrand F."/>
            <person name="Pallen M.J."/>
        </authorList>
    </citation>
    <scope>NUCLEOTIDE SEQUENCE</scope>
    <source>
        <strain evidence="1">C6-149</strain>
    </source>
</reference>
<evidence type="ECO:0000313" key="2">
    <source>
        <dbReference type="Proteomes" id="UP000823614"/>
    </source>
</evidence>
<name>A0A9D9H4P9_9LACO</name>
<dbReference type="AlphaFoldDB" id="A0A9D9H4P9"/>
<dbReference type="Proteomes" id="UP000823614">
    <property type="component" value="Unassembled WGS sequence"/>
</dbReference>
<dbReference type="InterPro" id="IPR029058">
    <property type="entry name" value="AB_hydrolase_fold"/>
</dbReference>
<protein>
    <submittedName>
        <fullName evidence="1">Alpha/beta hydrolase</fullName>
    </submittedName>
</protein>
<dbReference type="Pfam" id="PF06028">
    <property type="entry name" value="DUF915"/>
    <property type="match status" value="1"/>
</dbReference>
<organism evidence="1 2">
    <name type="scientific">Candidatus Gallilactobacillus intestinavium</name>
    <dbReference type="NCBI Taxonomy" id="2840838"/>
    <lineage>
        <taxon>Bacteria</taxon>
        <taxon>Bacillati</taxon>
        <taxon>Bacillota</taxon>
        <taxon>Bacilli</taxon>
        <taxon>Lactobacillales</taxon>
        <taxon>Lactobacillaceae</taxon>
        <taxon>Lactobacillaceae incertae sedis</taxon>
        <taxon>Candidatus Gallilactobacillus</taxon>
    </lineage>
</organism>